<sequence length="103" mass="11482">MDRYLLKLYVTGLTSRSQRAMATLRRLCEAELAGHYELLVVDVLERPELAERDKVLATPTLIKELPEPERRIIGDLSDPARVLAALELQAATRPSEPTAAEAD</sequence>
<keyword evidence="3" id="KW-1185">Reference proteome</keyword>
<dbReference type="InterPro" id="IPR036249">
    <property type="entry name" value="Thioredoxin-like_sf"/>
</dbReference>
<dbReference type="EMBL" id="CP036426">
    <property type="protein sequence ID" value="QDV38523.1"/>
    <property type="molecule type" value="Genomic_DNA"/>
</dbReference>
<dbReference type="InterPro" id="IPR011649">
    <property type="entry name" value="KaiB_domain"/>
</dbReference>
<protein>
    <submittedName>
        <fullName evidence="2">Circadian clock protein KaiB</fullName>
    </submittedName>
</protein>
<evidence type="ECO:0000313" key="3">
    <source>
        <dbReference type="Proteomes" id="UP000317835"/>
    </source>
</evidence>
<dbReference type="PANTHER" id="PTHR41709">
    <property type="entry name" value="KAIB-LIKE PROTEIN 1"/>
    <property type="match status" value="1"/>
</dbReference>
<dbReference type="SMART" id="SM01248">
    <property type="entry name" value="KaiB"/>
    <property type="match status" value="1"/>
</dbReference>
<dbReference type="InterPro" id="IPR039022">
    <property type="entry name" value="KaiB-like"/>
</dbReference>
<dbReference type="Proteomes" id="UP000317835">
    <property type="component" value="Chromosome"/>
</dbReference>
<reference evidence="2 3" key="1">
    <citation type="submission" date="2019-02" db="EMBL/GenBank/DDBJ databases">
        <title>Deep-cultivation of Planctomycetes and their phenomic and genomic characterization uncovers novel biology.</title>
        <authorList>
            <person name="Wiegand S."/>
            <person name="Jogler M."/>
            <person name="Boedeker C."/>
            <person name="Pinto D."/>
            <person name="Vollmers J."/>
            <person name="Rivas-Marin E."/>
            <person name="Kohn T."/>
            <person name="Peeters S.H."/>
            <person name="Heuer A."/>
            <person name="Rast P."/>
            <person name="Oberbeckmann S."/>
            <person name="Bunk B."/>
            <person name="Jeske O."/>
            <person name="Meyerdierks A."/>
            <person name="Storesund J.E."/>
            <person name="Kallscheuer N."/>
            <person name="Luecker S."/>
            <person name="Lage O.M."/>
            <person name="Pohl T."/>
            <person name="Merkel B.J."/>
            <person name="Hornburger P."/>
            <person name="Mueller R.-W."/>
            <person name="Bruemmer F."/>
            <person name="Labrenz M."/>
            <person name="Spormann A.M."/>
            <person name="Op den Camp H."/>
            <person name="Overmann J."/>
            <person name="Amann R."/>
            <person name="Jetten M.S.M."/>
            <person name="Mascher T."/>
            <person name="Medema M.H."/>
            <person name="Devos D.P."/>
            <person name="Kaster A.-K."/>
            <person name="Ovreas L."/>
            <person name="Rohde M."/>
            <person name="Galperin M.Y."/>
            <person name="Jogler C."/>
        </authorList>
    </citation>
    <scope>NUCLEOTIDE SEQUENCE [LARGE SCALE GENOMIC DNA]</scope>
    <source>
        <strain evidence="2 3">ElP</strain>
    </source>
</reference>
<name>A0A518HCD3_9BACT</name>
<accession>A0A518HCD3</accession>
<dbReference type="GO" id="GO:0048511">
    <property type="term" value="P:rhythmic process"/>
    <property type="evidence" value="ECO:0007669"/>
    <property type="project" value="InterPro"/>
</dbReference>
<dbReference type="OrthoDB" id="5458519at2"/>
<dbReference type="Pfam" id="PF07689">
    <property type="entry name" value="KaiB"/>
    <property type="match status" value="1"/>
</dbReference>
<dbReference type="SUPFAM" id="SSF52833">
    <property type="entry name" value="Thioredoxin-like"/>
    <property type="match status" value="1"/>
</dbReference>
<dbReference type="Gene3D" id="3.40.30.10">
    <property type="entry name" value="Glutaredoxin"/>
    <property type="match status" value="1"/>
</dbReference>
<dbReference type="RefSeq" id="WP_145277084.1">
    <property type="nucleotide sequence ID" value="NZ_CP036426.1"/>
</dbReference>
<feature type="domain" description="KaiB" evidence="1">
    <location>
        <begin position="7"/>
        <end position="88"/>
    </location>
</feature>
<evidence type="ECO:0000259" key="1">
    <source>
        <dbReference type="SMART" id="SM01248"/>
    </source>
</evidence>
<dbReference type="KEGG" id="tpla:ElP_64780"/>
<gene>
    <name evidence="2" type="primary">kaiB</name>
    <name evidence="2" type="ORF">ElP_64780</name>
</gene>
<organism evidence="2 3">
    <name type="scientific">Tautonia plasticadhaerens</name>
    <dbReference type="NCBI Taxonomy" id="2527974"/>
    <lineage>
        <taxon>Bacteria</taxon>
        <taxon>Pseudomonadati</taxon>
        <taxon>Planctomycetota</taxon>
        <taxon>Planctomycetia</taxon>
        <taxon>Isosphaerales</taxon>
        <taxon>Isosphaeraceae</taxon>
        <taxon>Tautonia</taxon>
    </lineage>
</organism>
<proteinExistence type="predicted"/>
<dbReference type="PANTHER" id="PTHR41709:SF2">
    <property type="entry name" value="CIRCADIAN CLOCK PROTEIN KAIB2"/>
    <property type="match status" value="1"/>
</dbReference>
<dbReference type="CDD" id="cd02978">
    <property type="entry name" value="KaiB_like"/>
    <property type="match status" value="1"/>
</dbReference>
<dbReference type="AlphaFoldDB" id="A0A518HCD3"/>
<evidence type="ECO:0000313" key="2">
    <source>
        <dbReference type="EMBL" id="QDV38523.1"/>
    </source>
</evidence>